<dbReference type="InterPro" id="IPR011990">
    <property type="entry name" value="TPR-like_helical_dom_sf"/>
</dbReference>
<gene>
    <name evidence="4" type="ORF">GGR13_000152</name>
</gene>
<dbReference type="RefSeq" id="WP_183211562.1">
    <property type="nucleotide sequence ID" value="NZ_JACHOR010000001.1"/>
</dbReference>
<dbReference type="EMBL" id="JACHOR010000001">
    <property type="protein sequence ID" value="MBB5744580.1"/>
    <property type="molecule type" value="Genomic_DNA"/>
</dbReference>
<evidence type="ECO:0000256" key="2">
    <source>
        <dbReference type="SAM" id="SignalP"/>
    </source>
</evidence>
<accession>A0A7W9FCV6</accession>
<feature type="signal peptide" evidence="2">
    <location>
        <begin position="1"/>
        <end position="26"/>
    </location>
</feature>
<dbReference type="Pfam" id="PF07607">
    <property type="entry name" value="DUF1570"/>
    <property type="match status" value="1"/>
</dbReference>
<feature type="region of interest" description="Disordered" evidence="1">
    <location>
        <begin position="309"/>
        <end position="328"/>
    </location>
</feature>
<name>A0A7W9FCV6_9CAUL</name>
<reference evidence="4 5" key="1">
    <citation type="submission" date="2020-08" db="EMBL/GenBank/DDBJ databases">
        <title>Genomic Encyclopedia of Type Strains, Phase IV (KMG-IV): sequencing the most valuable type-strain genomes for metagenomic binning, comparative biology and taxonomic classification.</title>
        <authorList>
            <person name="Goeker M."/>
        </authorList>
    </citation>
    <scope>NUCLEOTIDE SEQUENCE [LARGE SCALE GENOMIC DNA]</scope>
    <source>
        <strain evidence="4 5">DSM 4737</strain>
    </source>
</reference>
<feature type="compositionally biased region" description="Acidic residues" evidence="1">
    <location>
        <begin position="533"/>
        <end position="542"/>
    </location>
</feature>
<evidence type="ECO:0000259" key="3">
    <source>
        <dbReference type="Pfam" id="PF07607"/>
    </source>
</evidence>
<evidence type="ECO:0000313" key="5">
    <source>
        <dbReference type="Proteomes" id="UP000545037"/>
    </source>
</evidence>
<dbReference type="Gene3D" id="1.25.40.10">
    <property type="entry name" value="Tetratricopeptide repeat domain"/>
    <property type="match status" value="1"/>
</dbReference>
<comment type="caution">
    <text evidence="4">The sequence shown here is derived from an EMBL/GenBank/DDBJ whole genome shotgun (WGS) entry which is preliminary data.</text>
</comment>
<dbReference type="Proteomes" id="UP000545037">
    <property type="component" value="Unassembled WGS sequence"/>
</dbReference>
<evidence type="ECO:0000313" key="4">
    <source>
        <dbReference type="EMBL" id="MBB5744580.1"/>
    </source>
</evidence>
<dbReference type="AlphaFoldDB" id="A0A7W9FCV6"/>
<protein>
    <recommendedName>
        <fullName evidence="3">DUF1570 domain-containing protein</fullName>
    </recommendedName>
</protein>
<organism evidence="4 5">
    <name type="scientific">Brevundimonas variabilis</name>
    <dbReference type="NCBI Taxonomy" id="74312"/>
    <lineage>
        <taxon>Bacteria</taxon>
        <taxon>Pseudomonadati</taxon>
        <taxon>Pseudomonadota</taxon>
        <taxon>Alphaproteobacteria</taxon>
        <taxon>Caulobacterales</taxon>
        <taxon>Caulobacteraceae</taxon>
        <taxon>Brevundimonas</taxon>
    </lineage>
</organism>
<dbReference type="InterPro" id="IPR011464">
    <property type="entry name" value="DUF1570"/>
</dbReference>
<evidence type="ECO:0000256" key="1">
    <source>
        <dbReference type="SAM" id="MobiDB-lite"/>
    </source>
</evidence>
<keyword evidence="2" id="KW-0732">Signal</keyword>
<sequence>MSPATIGKSLLAAAAIALSLSSPASAEWLRAETQNFIIYGDTNERTLRNYAQKVQRFDSFLRTYYPIPTDFEVPKLEVYLADGRRDMLKAEPSIGASVGGFYSPNSGRIHAVVDTDSAAGTLVLFHEYAHHFMFQMRANAYPAWFVEGFAEYYATADVRPDRIEFGRHDKDRMSFFVQLSPNSWAPMADVLKWKVLGSGRYRAGDYYAQAWGLTHYLLSTPERKQMLAQYLTAVTQGEDSLVAMERVTGRSAAQLQTDMRLYLSGSIQSFIPQVEFPTSDVEISRLSPSQAELIWLDLRLDREPVKVEPVEPAEGETEAVRRRRETAVREDAEHRAELIRTALAATQEPTDDLLRLRVAARAHRLSGNSKAGFELIEPHLTRTQTDPDLLRLAADLLLDQTGPETDPAEATGNLREARSYLVRSLDTDPLNFLTYRSINLTRVGQPGYPNDNDLNVLELANGLAPQSFDIRMRLAQAYLARERPDLALATVRPVANSPHGGSWTRRAKALVATAQAALGQPVEPVSEAPADPGEAEAEPAAD</sequence>
<keyword evidence="5" id="KW-1185">Reference proteome</keyword>
<proteinExistence type="predicted"/>
<feature type="region of interest" description="Disordered" evidence="1">
    <location>
        <begin position="518"/>
        <end position="542"/>
    </location>
</feature>
<feature type="domain" description="DUF1570" evidence="3">
    <location>
        <begin position="126"/>
        <end position="231"/>
    </location>
</feature>
<feature type="chain" id="PRO_5031369309" description="DUF1570 domain-containing protein" evidence="2">
    <location>
        <begin position="27"/>
        <end position="542"/>
    </location>
</feature>